<keyword evidence="2" id="KW-1185">Reference proteome</keyword>
<name>T1I2N7_RHOPR</name>
<reference evidence="1" key="1">
    <citation type="submission" date="2015-05" db="UniProtKB">
        <authorList>
            <consortium name="EnsemblMetazoa"/>
        </authorList>
    </citation>
    <scope>IDENTIFICATION</scope>
</reference>
<dbReference type="EMBL" id="ACPB03006553">
    <property type="status" value="NOT_ANNOTATED_CDS"/>
    <property type="molecule type" value="Genomic_DNA"/>
</dbReference>
<accession>T1I2N7</accession>
<dbReference type="InParanoid" id="T1I2N7"/>
<organism evidence="1 2">
    <name type="scientific">Rhodnius prolixus</name>
    <name type="common">Triatomid bug</name>
    <dbReference type="NCBI Taxonomy" id="13249"/>
    <lineage>
        <taxon>Eukaryota</taxon>
        <taxon>Metazoa</taxon>
        <taxon>Ecdysozoa</taxon>
        <taxon>Arthropoda</taxon>
        <taxon>Hexapoda</taxon>
        <taxon>Insecta</taxon>
        <taxon>Pterygota</taxon>
        <taxon>Neoptera</taxon>
        <taxon>Paraneoptera</taxon>
        <taxon>Hemiptera</taxon>
        <taxon>Heteroptera</taxon>
        <taxon>Panheteroptera</taxon>
        <taxon>Cimicomorpha</taxon>
        <taxon>Reduviidae</taxon>
        <taxon>Triatominae</taxon>
        <taxon>Rhodnius</taxon>
    </lineage>
</organism>
<dbReference type="Proteomes" id="UP000015103">
    <property type="component" value="Unassembled WGS sequence"/>
</dbReference>
<sequence>MPLFLIKVLQMFLELLTYFGWQCLSLRKWKDEDIFGSNMFLELPNLAVTVTKKVERSRYFLSNG</sequence>
<dbReference type="HOGENOM" id="CLU_2874356_0_0_1"/>
<evidence type="ECO:0000313" key="2">
    <source>
        <dbReference type="Proteomes" id="UP000015103"/>
    </source>
</evidence>
<evidence type="ECO:0000313" key="1">
    <source>
        <dbReference type="EnsemblMetazoa" id="RPRC010556-PA"/>
    </source>
</evidence>
<dbReference type="AlphaFoldDB" id="T1I2N7"/>
<dbReference type="EnsemblMetazoa" id="RPRC010556-RA">
    <property type="protein sequence ID" value="RPRC010556-PA"/>
    <property type="gene ID" value="RPRC010556"/>
</dbReference>
<proteinExistence type="predicted"/>
<dbReference type="VEuPathDB" id="VectorBase:RPRC010556"/>
<protein>
    <submittedName>
        <fullName evidence="1">Uncharacterized protein</fullName>
    </submittedName>
</protein>